<evidence type="ECO:0000256" key="1">
    <source>
        <dbReference type="ARBA" id="ARBA00009091"/>
    </source>
</evidence>
<keyword evidence="3" id="KW-0175">Coiled coil</keyword>
<dbReference type="Proteomes" id="UP000294963">
    <property type="component" value="Unassembled WGS sequence"/>
</dbReference>
<dbReference type="SUPFAM" id="SSF111384">
    <property type="entry name" value="OmpH-like"/>
    <property type="match status" value="1"/>
</dbReference>
<dbReference type="Gene3D" id="3.30.910.20">
    <property type="entry name" value="Skp domain"/>
    <property type="match status" value="1"/>
</dbReference>
<dbReference type="EMBL" id="SLVJ01000005">
    <property type="protein sequence ID" value="TCM68319.1"/>
    <property type="molecule type" value="Genomic_DNA"/>
</dbReference>
<dbReference type="InterPro" id="IPR024930">
    <property type="entry name" value="Skp_dom_sf"/>
</dbReference>
<dbReference type="SMART" id="SM00935">
    <property type="entry name" value="OmpH"/>
    <property type="match status" value="1"/>
</dbReference>
<dbReference type="OrthoDB" id="6717293at2"/>
<dbReference type="GO" id="GO:0051082">
    <property type="term" value="F:unfolded protein binding"/>
    <property type="evidence" value="ECO:0007669"/>
    <property type="project" value="InterPro"/>
</dbReference>
<keyword evidence="2 4" id="KW-0732">Signal</keyword>
<evidence type="ECO:0000313" key="6">
    <source>
        <dbReference type="Proteomes" id="UP000294963"/>
    </source>
</evidence>
<dbReference type="InterPro" id="IPR005632">
    <property type="entry name" value="Chaperone_Skp"/>
</dbReference>
<sequence>MKKINYVLAGLALSFSSLVNAAGYGVIDLEKVVENSQYLKQQNSSLEQSVKPQTAKLEQLTKEIEALRQKAQAQGANAQQLNTQYQAKVTEFQSIQQGVQAKVQSAIQNTNKTFEARLKQAAEQLRQENSLDLVLNKNSALASDPKFDLTDKMIQKVNAIK</sequence>
<feature type="chain" id="PRO_5020216961" evidence="4">
    <location>
        <begin position="22"/>
        <end position="161"/>
    </location>
</feature>
<keyword evidence="6" id="KW-1185">Reference proteome</keyword>
<evidence type="ECO:0000256" key="4">
    <source>
        <dbReference type="SAM" id="SignalP"/>
    </source>
</evidence>
<dbReference type="AlphaFoldDB" id="A0A4R1XX42"/>
<reference evidence="5 6" key="1">
    <citation type="submission" date="2019-03" db="EMBL/GenBank/DDBJ databases">
        <title>Genomic analyses of the natural microbiome of Caenorhabditis elegans.</title>
        <authorList>
            <person name="Samuel B."/>
        </authorList>
    </citation>
    <scope>NUCLEOTIDE SEQUENCE [LARGE SCALE GENOMIC DNA]</scope>
    <source>
        <strain evidence="5 6">JUb89</strain>
    </source>
</reference>
<dbReference type="PANTHER" id="PTHR35089">
    <property type="entry name" value="CHAPERONE PROTEIN SKP"/>
    <property type="match status" value="1"/>
</dbReference>
<dbReference type="GO" id="GO:0050821">
    <property type="term" value="P:protein stabilization"/>
    <property type="evidence" value="ECO:0007669"/>
    <property type="project" value="TreeGrafter"/>
</dbReference>
<proteinExistence type="inferred from homology"/>
<evidence type="ECO:0000256" key="3">
    <source>
        <dbReference type="SAM" id="Coils"/>
    </source>
</evidence>
<gene>
    <name evidence="5" type="ORF">EC844_10522</name>
</gene>
<dbReference type="PANTHER" id="PTHR35089:SF1">
    <property type="entry name" value="CHAPERONE PROTEIN SKP"/>
    <property type="match status" value="1"/>
</dbReference>
<comment type="similarity">
    <text evidence="1">Belongs to the Skp family.</text>
</comment>
<feature type="signal peptide" evidence="4">
    <location>
        <begin position="1"/>
        <end position="21"/>
    </location>
</feature>
<name>A0A4R1XX42_ACICA</name>
<dbReference type="Pfam" id="PF03938">
    <property type="entry name" value="OmpH"/>
    <property type="match status" value="1"/>
</dbReference>
<comment type="caution">
    <text evidence="5">The sequence shown here is derived from an EMBL/GenBank/DDBJ whole genome shotgun (WGS) entry which is preliminary data.</text>
</comment>
<evidence type="ECO:0000256" key="2">
    <source>
        <dbReference type="ARBA" id="ARBA00022729"/>
    </source>
</evidence>
<dbReference type="GO" id="GO:0005829">
    <property type="term" value="C:cytosol"/>
    <property type="evidence" value="ECO:0007669"/>
    <property type="project" value="TreeGrafter"/>
</dbReference>
<organism evidence="5 6">
    <name type="scientific">Acinetobacter calcoaceticus</name>
    <dbReference type="NCBI Taxonomy" id="471"/>
    <lineage>
        <taxon>Bacteria</taxon>
        <taxon>Pseudomonadati</taxon>
        <taxon>Pseudomonadota</taxon>
        <taxon>Gammaproteobacteria</taxon>
        <taxon>Moraxellales</taxon>
        <taxon>Moraxellaceae</taxon>
        <taxon>Acinetobacter</taxon>
        <taxon>Acinetobacter calcoaceticus/baumannii complex</taxon>
    </lineage>
</organism>
<accession>A0A4R1XX42</accession>
<protein>
    <submittedName>
        <fullName evidence="5">Periplasmic chaperone for outer membrane proteins Skp</fullName>
    </submittedName>
</protein>
<feature type="coiled-coil region" evidence="3">
    <location>
        <begin position="50"/>
        <end position="84"/>
    </location>
</feature>
<evidence type="ECO:0000313" key="5">
    <source>
        <dbReference type="EMBL" id="TCM68319.1"/>
    </source>
</evidence>